<keyword evidence="2 3" id="KW-0505">Motor protein</keyword>
<evidence type="ECO:0000313" key="7">
    <source>
        <dbReference type="EMBL" id="CCH60001.1"/>
    </source>
</evidence>
<dbReference type="InterPro" id="IPR036961">
    <property type="entry name" value="Kinesin_motor_dom_sf"/>
</dbReference>
<proteinExistence type="inferred from homology"/>
<dbReference type="PANTHER" id="PTHR47968:SF75">
    <property type="entry name" value="CENTROMERE-ASSOCIATED PROTEIN E"/>
    <property type="match status" value="1"/>
</dbReference>
<dbReference type="FunCoup" id="I2H0U9">
    <property type="interactions" value="69"/>
</dbReference>
<evidence type="ECO:0000256" key="4">
    <source>
        <dbReference type="SAM" id="Coils"/>
    </source>
</evidence>
<accession>I2H0U9</accession>
<dbReference type="GO" id="GO:0008017">
    <property type="term" value="F:microtubule binding"/>
    <property type="evidence" value="ECO:0007669"/>
    <property type="project" value="InterPro"/>
</dbReference>
<reference evidence="7 8" key="1">
    <citation type="journal article" date="2011" name="Proc. Natl. Acad. Sci. U.S.A.">
        <title>Evolutionary erosion of yeast sex chromosomes by mating-type switching accidents.</title>
        <authorList>
            <person name="Gordon J.L."/>
            <person name="Armisen D."/>
            <person name="Proux-Wera E."/>
            <person name="Oheigeartaigh S.S."/>
            <person name="Byrne K.P."/>
            <person name="Wolfe K.H."/>
        </authorList>
    </citation>
    <scope>NUCLEOTIDE SEQUENCE [LARGE SCALE GENOMIC DNA]</scope>
    <source>
        <strain evidence="8">ATCC 34711 / CBS 6284 / DSM 70876 / NBRC 10599 / NRRL Y-10934 / UCD 77-7</strain>
    </source>
</reference>
<dbReference type="GeneID" id="14494981"/>
<dbReference type="HOGENOM" id="CLU_001485_2_1_1"/>
<feature type="domain" description="Kinesin motor" evidence="6">
    <location>
        <begin position="73"/>
        <end position="383"/>
    </location>
</feature>
<dbReference type="OrthoDB" id="3176171at2759"/>
<dbReference type="InterPro" id="IPR027640">
    <property type="entry name" value="Kinesin-like_fam"/>
</dbReference>
<organism evidence="7 8">
    <name type="scientific">Henningerozyma blattae (strain ATCC 34711 / CBS 6284 / DSM 70876 / NBRC 10599 / NRRL Y-10934 / UCD 77-7)</name>
    <name type="common">Yeast</name>
    <name type="synonym">Tetrapisispora blattae</name>
    <dbReference type="NCBI Taxonomy" id="1071380"/>
    <lineage>
        <taxon>Eukaryota</taxon>
        <taxon>Fungi</taxon>
        <taxon>Dikarya</taxon>
        <taxon>Ascomycota</taxon>
        <taxon>Saccharomycotina</taxon>
        <taxon>Saccharomycetes</taxon>
        <taxon>Saccharomycetales</taxon>
        <taxon>Saccharomycetaceae</taxon>
        <taxon>Henningerozyma</taxon>
    </lineage>
</organism>
<dbReference type="EMBL" id="HE806318">
    <property type="protein sequence ID" value="CCH60001.1"/>
    <property type="molecule type" value="Genomic_DNA"/>
</dbReference>
<dbReference type="Pfam" id="PF00225">
    <property type="entry name" value="Kinesin"/>
    <property type="match status" value="1"/>
</dbReference>
<feature type="coiled-coil region" evidence="4">
    <location>
        <begin position="401"/>
        <end position="435"/>
    </location>
</feature>
<name>I2H0U9_HENB6</name>
<gene>
    <name evidence="7" type="primary">TBLA0C01880</name>
    <name evidence="7" type="ORF">TBLA_0C01880</name>
</gene>
<evidence type="ECO:0000256" key="5">
    <source>
        <dbReference type="SAM" id="MobiDB-lite"/>
    </source>
</evidence>
<feature type="compositionally biased region" description="Basic and acidic residues" evidence="5">
    <location>
        <begin position="1"/>
        <end position="13"/>
    </location>
</feature>
<evidence type="ECO:0000313" key="8">
    <source>
        <dbReference type="Proteomes" id="UP000002866"/>
    </source>
</evidence>
<keyword evidence="3" id="KW-0067">ATP-binding</keyword>
<dbReference type="PRINTS" id="PR00380">
    <property type="entry name" value="KINESINHEAVY"/>
</dbReference>
<dbReference type="STRING" id="1071380.I2H0U9"/>
<sequence>MNSRRNSETESLRYNRLSSTSSMSSTSSAGSTCSISSFSSYEIEDELLNGKLAKVIEQNVPSGQTHTAADKERIKIIIRPRTHGLDNKAWSIHGNTIEHVGKKVRFQFARIVPTQENSNHDIFVRDCKPLVHRVATDCISGTIIAYGATGSGKTYTMHGTKAEGGIVQLSIRDLLTQLSKNCQITISYLEIYNERLHDLLCDGTKELRILDDSAPIACRLHGLKETTITLDDSEQSVSRVLELVAQGNRNRRVRSTQHNTGSSRSHAVLRLRITDSMGSKARVLTLCDLAGSERASVHDRGLRAEGGAINKSLMALGTVVRLLNETGPSSTHVPYRDSKLTRLLKPSLSGNGLVTMVCTVSLSGTDYEQSLGTLRFARRASGVVLGKVQDHIQEQDHIIDNDSSVAEIRELRALVEQLQLELQERDIALETKDRELRRMEMHLAKEVEGFEKLLRRKDIIIGVLQNTT</sequence>
<keyword evidence="1 4" id="KW-0175">Coiled coil</keyword>
<comment type="similarity">
    <text evidence="3">Belongs to the TRAFAC class myosin-kinesin ATPase superfamily. Kinesin family.</text>
</comment>
<keyword evidence="3" id="KW-0547">Nucleotide-binding</keyword>
<dbReference type="PROSITE" id="PS50067">
    <property type="entry name" value="KINESIN_MOTOR_2"/>
    <property type="match status" value="1"/>
</dbReference>
<dbReference type="GO" id="GO:0003777">
    <property type="term" value="F:microtubule motor activity"/>
    <property type="evidence" value="ECO:0007669"/>
    <property type="project" value="InterPro"/>
</dbReference>
<evidence type="ECO:0000256" key="2">
    <source>
        <dbReference type="ARBA" id="ARBA00023175"/>
    </source>
</evidence>
<dbReference type="RefSeq" id="XP_004179520.1">
    <property type="nucleotide sequence ID" value="XM_004179472.1"/>
</dbReference>
<dbReference type="InterPro" id="IPR027417">
    <property type="entry name" value="P-loop_NTPase"/>
</dbReference>
<dbReference type="Gene3D" id="3.40.850.10">
    <property type="entry name" value="Kinesin motor domain"/>
    <property type="match status" value="1"/>
</dbReference>
<dbReference type="GO" id="GO:0007018">
    <property type="term" value="P:microtubule-based movement"/>
    <property type="evidence" value="ECO:0007669"/>
    <property type="project" value="InterPro"/>
</dbReference>
<dbReference type="GO" id="GO:0005524">
    <property type="term" value="F:ATP binding"/>
    <property type="evidence" value="ECO:0007669"/>
    <property type="project" value="UniProtKB-UniRule"/>
</dbReference>
<dbReference type="Proteomes" id="UP000002866">
    <property type="component" value="Chromosome 3"/>
</dbReference>
<dbReference type="SUPFAM" id="SSF52540">
    <property type="entry name" value="P-loop containing nucleoside triphosphate hydrolases"/>
    <property type="match status" value="1"/>
</dbReference>
<dbReference type="eggNOG" id="KOG0242">
    <property type="taxonomic scope" value="Eukaryota"/>
</dbReference>
<dbReference type="AlphaFoldDB" id="I2H0U9"/>
<dbReference type="InParanoid" id="I2H0U9"/>
<dbReference type="KEGG" id="tbl:TBLA_0C01880"/>
<feature type="region of interest" description="Disordered" evidence="5">
    <location>
        <begin position="1"/>
        <end position="34"/>
    </location>
</feature>
<feature type="binding site" evidence="3">
    <location>
        <begin position="147"/>
        <end position="154"/>
    </location>
    <ligand>
        <name>ATP</name>
        <dbReference type="ChEBI" id="CHEBI:30616"/>
    </ligand>
</feature>
<evidence type="ECO:0000256" key="3">
    <source>
        <dbReference type="PROSITE-ProRule" id="PRU00283"/>
    </source>
</evidence>
<evidence type="ECO:0000256" key="1">
    <source>
        <dbReference type="ARBA" id="ARBA00023054"/>
    </source>
</evidence>
<dbReference type="PANTHER" id="PTHR47968">
    <property type="entry name" value="CENTROMERE PROTEIN E"/>
    <property type="match status" value="1"/>
</dbReference>
<keyword evidence="8" id="KW-1185">Reference proteome</keyword>
<dbReference type="InterPro" id="IPR001752">
    <property type="entry name" value="Kinesin_motor_dom"/>
</dbReference>
<dbReference type="SMART" id="SM00129">
    <property type="entry name" value="KISc"/>
    <property type="match status" value="1"/>
</dbReference>
<protein>
    <recommendedName>
        <fullName evidence="6">Kinesin motor domain-containing protein</fullName>
    </recommendedName>
</protein>
<evidence type="ECO:0000259" key="6">
    <source>
        <dbReference type="PROSITE" id="PS50067"/>
    </source>
</evidence>
<feature type="compositionally biased region" description="Low complexity" evidence="5">
    <location>
        <begin position="18"/>
        <end position="34"/>
    </location>
</feature>